<dbReference type="PANTHER" id="PTHR24064">
    <property type="entry name" value="SOLUTE CARRIER FAMILY 22 MEMBER"/>
    <property type="match status" value="1"/>
</dbReference>
<dbReference type="GO" id="GO:0016020">
    <property type="term" value="C:membrane"/>
    <property type="evidence" value="ECO:0007669"/>
    <property type="project" value="UniProtKB-SubCell"/>
</dbReference>
<evidence type="ECO:0000313" key="8">
    <source>
        <dbReference type="Proteomes" id="UP000030764"/>
    </source>
</evidence>
<feature type="transmembrane region" description="Helical" evidence="5">
    <location>
        <begin position="494"/>
        <end position="517"/>
    </location>
</feature>
<evidence type="ECO:0000313" key="7">
    <source>
        <dbReference type="EMBL" id="KFD49097.1"/>
    </source>
</evidence>
<dbReference type="Proteomes" id="UP000030764">
    <property type="component" value="Unassembled WGS sequence"/>
</dbReference>
<gene>
    <name evidence="7" type="ORF">M513_10039</name>
</gene>
<dbReference type="Pfam" id="PF00083">
    <property type="entry name" value="Sugar_tr"/>
    <property type="match status" value="1"/>
</dbReference>
<sequence length="574" mass="63128">MNGKKTTGGLSRYQAMVYTLTFFAGIYQGSQVLLTFFTMAAPNTRCFIPSIDNISGTSNGSSDYNSVFAYNMSEQVLGNRVLDSGSEVYCTYCENGSTNICTESPIRKTCDFGYVYDRSDYVSTMTTMYNLVCDRAWMRDLIKSLWMFGVLAGSLTLGTLSDRYGRKTIFVISSFAEVILACSLPFMNSYYAVAFVEFATGMCSSGVFMAAFIIVMELFDGPARTIAGIGLQSSCTAGYFLNGVIAYHIRDWKQLQLTCSLIGLAFIPYIWVMPESLTWLVQRGKTAKVVQLRKRIARINGRQEFAEVREIPMATEENIPGHASLIDLLRHKRLALTFSLTAYNWLTGAMAYYGLSWYTSSLPGNTYVNYFISAAVELPAYILSAVMFEYFGRRSALSSMYLLAGLCLLVAGLLRADQKVIVTVVAIAGKTCVAAAYAMAYNYAAEMLPTECRHAGTGVCSMCSRLGAIAAPQINLLASDGLRGEAQMMEGYYVAHWMPILVFGCFALICGVLDVFLPETKGKALPNSIEDALSLVSRKTSGKKKIDSQPPMKITAISEDVKQAVNSLRISMKL</sequence>
<proteinExistence type="predicted"/>
<feature type="transmembrane region" description="Helical" evidence="5">
    <location>
        <begin position="20"/>
        <end position="41"/>
    </location>
</feature>
<dbReference type="AlphaFoldDB" id="A0A085LVV1"/>
<name>A0A085LVV1_9BILA</name>
<dbReference type="PROSITE" id="PS50850">
    <property type="entry name" value="MFS"/>
    <property type="match status" value="1"/>
</dbReference>
<protein>
    <recommendedName>
        <fullName evidence="6">Major facilitator superfamily (MFS) profile domain-containing protein</fullName>
    </recommendedName>
</protein>
<keyword evidence="8" id="KW-1185">Reference proteome</keyword>
<organism evidence="7 8">
    <name type="scientific">Trichuris suis</name>
    <name type="common">pig whipworm</name>
    <dbReference type="NCBI Taxonomy" id="68888"/>
    <lineage>
        <taxon>Eukaryota</taxon>
        <taxon>Metazoa</taxon>
        <taxon>Ecdysozoa</taxon>
        <taxon>Nematoda</taxon>
        <taxon>Enoplea</taxon>
        <taxon>Dorylaimia</taxon>
        <taxon>Trichinellida</taxon>
        <taxon>Trichuridae</taxon>
        <taxon>Trichuris</taxon>
    </lineage>
</organism>
<accession>A0A085LVV1</accession>
<evidence type="ECO:0000259" key="6">
    <source>
        <dbReference type="PROSITE" id="PS50850"/>
    </source>
</evidence>
<dbReference type="InterPro" id="IPR005828">
    <property type="entry name" value="MFS_sugar_transport-like"/>
</dbReference>
<evidence type="ECO:0000256" key="1">
    <source>
        <dbReference type="ARBA" id="ARBA00004141"/>
    </source>
</evidence>
<feature type="transmembrane region" description="Helical" evidence="5">
    <location>
        <begin position="168"/>
        <end position="186"/>
    </location>
</feature>
<dbReference type="Gene3D" id="1.20.1250.20">
    <property type="entry name" value="MFS general substrate transporter like domains"/>
    <property type="match status" value="1"/>
</dbReference>
<dbReference type="InterPro" id="IPR005829">
    <property type="entry name" value="Sugar_transporter_CS"/>
</dbReference>
<feature type="transmembrane region" description="Helical" evidence="5">
    <location>
        <begin position="334"/>
        <end position="355"/>
    </location>
</feature>
<dbReference type="CDD" id="cd17317">
    <property type="entry name" value="MFS_SLC22"/>
    <property type="match status" value="1"/>
</dbReference>
<feature type="transmembrane region" description="Helical" evidence="5">
    <location>
        <begin position="255"/>
        <end position="273"/>
    </location>
</feature>
<dbReference type="InterPro" id="IPR020846">
    <property type="entry name" value="MFS_dom"/>
</dbReference>
<feature type="transmembrane region" description="Helical" evidence="5">
    <location>
        <begin position="144"/>
        <end position="161"/>
    </location>
</feature>
<dbReference type="GO" id="GO:0022857">
    <property type="term" value="F:transmembrane transporter activity"/>
    <property type="evidence" value="ECO:0007669"/>
    <property type="project" value="InterPro"/>
</dbReference>
<feature type="transmembrane region" description="Helical" evidence="5">
    <location>
        <begin position="420"/>
        <end position="443"/>
    </location>
</feature>
<keyword evidence="3 5" id="KW-1133">Transmembrane helix</keyword>
<evidence type="ECO:0000256" key="2">
    <source>
        <dbReference type="ARBA" id="ARBA00022692"/>
    </source>
</evidence>
<keyword evidence="2 5" id="KW-0812">Transmembrane</keyword>
<dbReference type="EMBL" id="KL363278">
    <property type="protein sequence ID" value="KFD49097.1"/>
    <property type="molecule type" value="Genomic_DNA"/>
</dbReference>
<feature type="domain" description="Major facilitator superfamily (MFS) profile" evidence="6">
    <location>
        <begin position="97"/>
        <end position="522"/>
    </location>
</feature>
<dbReference type="PROSITE" id="PS00216">
    <property type="entry name" value="SUGAR_TRANSPORT_1"/>
    <property type="match status" value="1"/>
</dbReference>
<dbReference type="InterPro" id="IPR036259">
    <property type="entry name" value="MFS_trans_sf"/>
</dbReference>
<evidence type="ECO:0000256" key="5">
    <source>
        <dbReference type="SAM" id="Phobius"/>
    </source>
</evidence>
<feature type="transmembrane region" description="Helical" evidence="5">
    <location>
        <begin position="226"/>
        <end position="249"/>
    </location>
</feature>
<dbReference type="SUPFAM" id="SSF103473">
    <property type="entry name" value="MFS general substrate transporter"/>
    <property type="match status" value="1"/>
</dbReference>
<feature type="transmembrane region" description="Helical" evidence="5">
    <location>
        <begin position="395"/>
        <end position="414"/>
    </location>
</feature>
<reference evidence="7 8" key="1">
    <citation type="journal article" date="2014" name="Nat. Genet.">
        <title>Genome and transcriptome of the porcine whipworm Trichuris suis.</title>
        <authorList>
            <person name="Jex A.R."/>
            <person name="Nejsum P."/>
            <person name="Schwarz E.M."/>
            <person name="Hu L."/>
            <person name="Young N.D."/>
            <person name="Hall R.S."/>
            <person name="Korhonen P.K."/>
            <person name="Liao S."/>
            <person name="Thamsborg S."/>
            <person name="Xia J."/>
            <person name="Xu P."/>
            <person name="Wang S."/>
            <person name="Scheerlinck J.P."/>
            <person name="Hofmann A."/>
            <person name="Sternberg P.W."/>
            <person name="Wang J."/>
            <person name="Gasser R.B."/>
        </authorList>
    </citation>
    <scope>NUCLEOTIDE SEQUENCE [LARGE SCALE GENOMIC DNA]</scope>
    <source>
        <strain evidence="7">DCEP-RM93M</strain>
    </source>
</reference>
<evidence type="ECO:0000256" key="4">
    <source>
        <dbReference type="ARBA" id="ARBA00023136"/>
    </source>
</evidence>
<comment type="subcellular location">
    <subcellularLocation>
        <location evidence="1">Membrane</location>
        <topology evidence="1">Multi-pass membrane protein</topology>
    </subcellularLocation>
</comment>
<evidence type="ECO:0000256" key="3">
    <source>
        <dbReference type="ARBA" id="ARBA00022989"/>
    </source>
</evidence>
<feature type="transmembrane region" description="Helical" evidence="5">
    <location>
        <begin position="198"/>
        <end position="219"/>
    </location>
</feature>
<feature type="transmembrane region" description="Helical" evidence="5">
    <location>
        <begin position="367"/>
        <end position="388"/>
    </location>
</feature>
<keyword evidence="4 5" id="KW-0472">Membrane</keyword>